<protein>
    <submittedName>
        <fullName evidence="2">Uncharacterized protein</fullName>
    </submittedName>
</protein>
<sequence length="117" mass="12946">MKSRRRRDFGRLLTERPGETCHPGNEAQASVLFGTRLPKLEPGVSSPRLVSSQKKRKHTMASASSENQARRVLGDNVDCKRAPGEPVSRARRQTSASPAGLKPLIPKTRCTVTNRRD</sequence>
<reference evidence="2" key="1">
    <citation type="submission" date="2023-07" db="EMBL/GenBank/DDBJ databases">
        <title>Chromosome-level Genome Assembly of Striped Snakehead (Channa striata).</title>
        <authorList>
            <person name="Liu H."/>
        </authorList>
    </citation>
    <scope>NUCLEOTIDE SEQUENCE</scope>
    <source>
        <strain evidence="2">Gz</strain>
        <tissue evidence="2">Muscle</tissue>
    </source>
</reference>
<keyword evidence="3" id="KW-1185">Reference proteome</keyword>
<evidence type="ECO:0000313" key="2">
    <source>
        <dbReference type="EMBL" id="KAK2814637.1"/>
    </source>
</evidence>
<name>A0AA88LMI8_CHASR</name>
<gene>
    <name evidence="2" type="ORF">Q5P01_001017</name>
</gene>
<dbReference type="Proteomes" id="UP001187415">
    <property type="component" value="Unassembled WGS sequence"/>
</dbReference>
<accession>A0AA88LMI8</accession>
<proteinExistence type="predicted"/>
<dbReference type="EMBL" id="JAUPFM010000031">
    <property type="protein sequence ID" value="KAK2814637.1"/>
    <property type="molecule type" value="Genomic_DNA"/>
</dbReference>
<dbReference type="AlphaFoldDB" id="A0AA88LMI8"/>
<evidence type="ECO:0000256" key="1">
    <source>
        <dbReference type="SAM" id="MobiDB-lite"/>
    </source>
</evidence>
<organism evidence="2 3">
    <name type="scientific">Channa striata</name>
    <name type="common">Snakehead murrel</name>
    <name type="synonym">Ophicephalus striatus</name>
    <dbReference type="NCBI Taxonomy" id="64152"/>
    <lineage>
        <taxon>Eukaryota</taxon>
        <taxon>Metazoa</taxon>
        <taxon>Chordata</taxon>
        <taxon>Craniata</taxon>
        <taxon>Vertebrata</taxon>
        <taxon>Euteleostomi</taxon>
        <taxon>Actinopterygii</taxon>
        <taxon>Neopterygii</taxon>
        <taxon>Teleostei</taxon>
        <taxon>Neoteleostei</taxon>
        <taxon>Acanthomorphata</taxon>
        <taxon>Anabantaria</taxon>
        <taxon>Anabantiformes</taxon>
        <taxon>Channoidei</taxon>
        <taxon>Channidae</taxon>
        <taxon>Channa</taxon>
    </lineage>
</organism>
<feature type="region of interest" description="Disordered" evidence="1">
    <location>
        <begin position="1"/>
        <end position="26"/>
    </location>
</feature>
<comment type="caution">
    <text evidence="2">The sequence shown here is derived from an EMBL/GenBank/DDBJ whole genome shotgun (WGS) entry which is preliminary data.</text>
</comment>
<feature type="region of interest" description="Disordered" evidence="1">
    <location>
        <begin position="38"/>
        <end position="117"/>
    </location>
</feature>
<feature type="compositionally biased region" description="Basic and acidic residues" evidence="1">
    <location>
        <begin position="68"/>
        <end position="83"/>
    </location>
</feature>
<evidence type="ECO:0000313" key="3">
    <source>
        <dbReference type="Proteomes" id="UP001187415"/>
    </source>
</evidence>
<feature type="compositionally biased region" description="Basic and acidic residues" evidence="1">
    <location>
        <begin position="9"/>
        <end position="19"/>
    </location>
</feature>